<proteinExistence type="predicted"/>
<organism evidence="2 3">
    <name type="scientific">Colletotrichum salicis</name>
    <dbReference type="NCBI Taxonomy" id="1209931"/>
    <lineage>
        <taxon>Eukaryota</taxon>
        <taxon>Fungi</taxon>
        <taxon>Dikarya</taxon>
        <taxon>Ascomycota</taxon>
        <taxon>Pezizomycotina</taxon>
        <taxon>Sordariomycetes</taxon>
        <taxon>Hypocreomycetidae</taxon>
        <taxon>Glomerellales</taxon>
        <taxon>Glomerellaceae</taxon>
        <taxon>Colletotrichum</taxon>
        <taxon>Colletotrichum acutatum species complex</taxon>
    </lineage>
</organism>
<dbReference type="EMBL" id="JFFI01001813">
    <property type="protein sequence ID" value="KXH53904.1"/>
    <property type="molecule type" value="Genomic_DNA"/>
</dbReference>
<comment type="caution">
    <text evidence="2">The sequence shown here is derived from an EMBL/GenBank/DDBJ whole genome shotgun (WGS) entry which is preliminary data.</text>
</comment>
<evidence type="ECO:0000313" key="2">
    <source>
        <dbReference type="EMBL" id="KXH53904.1"/>
    </source>
</evidence>
<protein>
    <submittedName>
        <fullName evidence="2">Uncharacterized protein</fullName>
    </submittedName>
</protein>
<feature type="region of interest" description="Disordered" evidence="1">
    <location>
        <begin position="1"/>
        <end position="52"/>
    </location>
</feature>
<sequence length="201" mass="22511">MAEEARPPSGGSSPASLSDDETEGTMAASRAVSEMGVSSTLPMDIDSQQPHAPRRTISCRHFYFPMPQEQHEAEHRKQPEDTTKEVATYIINNIAPEKRTDAVKTVARALALRRLKEQAHQKNQRKKEKEAEANDQMTISKTALKLHMARIKAARQLSASWMEDTVDSLDRESIQARIIDMSLEEIHDTAVAFEKGKDPAF</sequence>
<dbReference type="OrthoDB" id="4825939at2759"/>
<accession>A0A135U0J3</accession>
<evidence type="ECO:0000313" key="3">
    <source>
        <dbReference type="Proteomes" id="UP000070121"/>
    </source>
</evidence>
<evidence type="ECO:0000256" key="1">
    <source>
        <dbReference type="SAM" id="MobiDB-lite"/>
    </source>
</evidence>
<reference evidence="2 3" key="1">
    <citation type="submission" date="2014-02" db="EMBL/GenBank/DDBJ databases">
        <title>The genome sequence of Colletotrichum salicis CBS 607.94.</title>
        <authorList>
            <person name="Baroncelli R."/>
            <person name="Thon M.R."/>
        </authorList>
    </citation>
    <scope>NUCLEOTIDE SEQUENCE [LARGE SCALE GENOMIC DNA]</scope>
    <source>
        <strain evidence="2 3">CBS 607.94</strain>
    </source>
</reference>
<name>A0A135U0J3_9PEZI</name>
<gene>
    <name evidence="2" type="ORF">CSAL01_05940</name>
</gene>
<dbReference type="Proteomes" id="UP000070121">
    <property type="component" value="Unassembled WGS sequence"/>
</dbReference>
<dbReference type="AlphaFoldDB" id="A0A135U0J3"/>
<keyword evidence="3" id="KW-1185">Reference proteome</keyword>
<feature type="compositionally biased region" description="Polar residues" evidence="1">
    <location>
        <begin position="36"/>
        <end position="50"/>
    </location>
</feature>